<dbReference type="PANTHER" id="PTHR43861:SF1">
    <property type="entry name" value="TRANS-ACONITATE 2-METHYLTRANSFERASE"/>
    <property type="match status" value="1"/>
</dbReference>
<reference evidence="2 3" key="1">
    <citation type="submission" date="2023-03" db="EMBL/GenBank/DDBJ databases">
        <title>Description of Hydrogenimonas sp. ISO32.</title>
        <authorList>
            <person name="Mino S."/>
            <person name="Fukazawa S."/>
            <person name="Sawabe T."/>
        </authorList>
    </citation>
    <scope>NUCLEOTIDE SEQUENCE [LARGE SCALE GENOMIC DNA]</scope>
    <source>
        <strain evidence="2 3">ISO32</strain>
    </source>
</reference>
<dbReference type="CDD" id="cd02440">
    <property type="entry name" value="AdoMet_MTases"/>
    <property type="match status" value="1"/>
</dbReference>
<dbReference type="Pfam" id="PF08241">
    <property type="entry name" value="Methyltransf_11"/>
    <property type="match status" value="1"/>
</dbReference>
<evidence type="ECO:0000313" key="2">
    <source>
        <dbReference type="EMBL" id="BDY13101.1"/>
    </source>
</evidence>
<proteinExistence type="predicted"/>
<dbReference type="Gene3D" id="3.40.50.150">
    <property type="entry name" value="Vaccinia Virus protein VP39"/>
    <property type="match status" value="1"/>
</dbReference>
<dbReference type="Proteomes" id="UP001321445">
    <property type="component" value="Chromosome"/>
</dbReference>
<keyword evidence="3" id="KW-1185">Reference proteome</keyword>
<dbReference type="InterPro" id="IPR013216">
    <property type="entry name" value="Methyltransf_11"/>
</dbReference>
<accession>A0ABM8FND9</accession>
<evidence type="ECO:0000259" key="1">
    <source>
        <dbReference type="Pfam" id="PF08241"/>
    </source>
</evidence>
<dbReference type="InterPro" id="IPR029063">
    <property type="entry name" value="SAM-dependent_MTases_sf"/>
</dbReference>
<dbReference type="SUPFAM" id="SSF53335">
    <property type="entry name" value="S-adenosyl-L-methionine-dependent methyltransferases"/>
    <property type="match status" value="1"/>
</dbReference>
<dbReference type="PANTHER" id="PTHR43861">
    <property type="entry name" value="TRANS-ACONITATE 2-METHYLTRANSFERASE-RELATED"/>
    <property type="match status" value="1"/>
</dbReference>
<name>A0ABM8FND9_9BACT</name>
<gene>
    <name evidence="2" type="ORF">HCR_14130</name>
</gene>
<protein>
    <submittedName>
        <fullName evidence="2">Biotin synthase</fullName>
    </submittedName>
</protein>
<feature type="domain" description="Methyltransferase type 11" evidence="1">
    <location>
        <begin position="40"/>
        <end position="129"/>
    </location>
</feature>
<sequence length="228" mass="25805">MAAHREFRRFARSYGRYNLIQTRVAEALAKKVPKPFSRIVDLGCGTGGFFRAYEHPFISYLAIDIVPEMTAIHPSGSGVETMVGDFNDPALFERLKSRDFDLLVSSSALQWSRDLDWTLAQIKDLGRPVALAIFTSGTFAALHETAGIASPIRSKDETIALLHKHFDVRIDILKYRLYFKDTLSILRYIKRSGVSGGTRRLGYRQTRQILQEYPLAYLQFEVVVAVGK</sequence>
<dbReference type="RefSeq" id="WP_286336074.1">
    <property type="nucleotide sequence ID" value="NZ_AP027370.1"/>
</dbReference>
<dbReference type="EMBL" id="AP027370">
    <property type="protein sequence ID" value="BDY13101.1"/>
    <property type="molecule type" value="Genomic_DNA"/>
</dbReference>
<organism evidence="2 3">
    <name type="scientific">Hydrogenimonas cancrithermarum</name>
    <dbReference type="NCBI Taxonomy" id="2993563"/>
    <lineage>
        <taxon>Bacteria</taxon>
        <taxon>Pseudomonadati</taxon>
        <taxon>Campylobacterota</taxon>
        <taxon>Epsilonproteobacteria</taxon>
        <taxon>Campylobacterales</taxon>
        <taxon>Hydrogenimonadaceae</taxon>
        <taxon>Hydrogenimonas</taxon>
    </lineage>
</organism>
<evidence type="ECO:0000313" key="3">
    <source>
        <dbReference type="Proteomes" id="UP001321445"/>
    </source>
</evidence>